<reference evidence="2" key="1">
    <citation type="submission" date="2015-12" db="EMBL/GenBank/DDBJ databases">
        <title>Gene expression during late stages of embryo sac development: a critical building block for successful pollen-pistil interactions.</title>
        <authorList>
            <person name="Liu Y."/>
            <person name="Joly V."/>
            <person name="Sabar M."/>
            <person name="Matton D.P."/>
        </authorList>
    </citation>
    <scope>NUCLEOTIDE SEQUENCE</scope>
</reference>
<proteinExistence type="predicted"/>
<accession>A0A0V0HMJ8</accession>
<sequence>MKLVHILSNHLFPIFFGLPLPLLRTPYSYQPLAPPHWVSVHLLLSLHMPNPSQSRFSHLVCTGVSPTFSRVTSFLILSLLVCPHIHLNILISTTCIFWTCDFLIGQHSTLYNTIDLITTF</sequence>
<feature type="signal peptide" evidence="1">
    <location>
        <begin position="1"/>
        <end position="17"/>
    </location>
</feature>
<evidence type="ECO:0000313" key="2">
    <source>
        <dbReference type="EMBL" id="JAP21517.1"/>
    </source>
</evidence>
<keyword evidence="1" id="KW-0732">Signal</keyword>
<feature type="chain" id="PRO_5006865952" evidence="1">
    <location>
        <begin position="18"/>
        <end position="120"/>
    </location>
</feature>
<organism evidence="2">
    <name type="scientific">Solanum chacoense</name>
    <name type="common">Chaco potato</name>
    <dbReference type="NCBI Taxonomy" id="4108"/>
    <lineage>
        <taxon>Eukaryota</taxon>
        <taxon>Viridiplantae</taxon>
        <taxon>Streptophyta</taxon>
        <taxon>Embryophyta</taxon>
        <taxon>Tracheophyta</taxon>
        <taxon>Spermatophyta</taxon>
        <taxon>Magnoliopsida</taxon>
        <taxon>eudicotyledons</taxon>
        <taxon>Gunneridae</taxon>
        <taxon>Pentapetalae</taxon>
        <taxon>asterids</taxon>
        <taxon>lamiids</taxon>
        <taxon>Solanales</taxon>
        <taxon>Solanaceae</taxon>
        <taxon>Solanoideae</taxon>
        <taxon>Solaneae</taxon>
        <taxon>Solanum</taxon>
    </lineage>
</organism>
<dbReference type="EMBL" id="GEDG01017605">
    <property type="protein sequence ID" value="JAP21517.1"/>
    <property type="molecule type" value="Transcribed_RNA"/>
</dbReference>
<evidence type="ECO:0000256" key="1">
    <source>
        <dbReference type="SAM" id="SignalP"/>
    </source>
</evidence>
<name>A0A0V0HMJ8_SOLCH</name>
<protein>
    <submittedName>
        <fullName evidence="2">Putative ovule protein</fullName>
    </submittedName>
</protein>
<dbReference type="AlphaFoldDB" id="A0A0V0HMJ8"/>